<feature type="region of interest" description="Disordered" evidence="1">
    <location>
        <begin position="191"/>
        <end position="220"/>
    </location>
</feature>
<organism evidence="2 3">
    <name type="scientific">Pristionchus pacificus</name>
    <name type="common">Parasitic nematode worm</name>
    <dbReference type="NCBI Taxonomy" id="54126"/>
    <lineage>
        <taxon>Eukaryota</taxon>
        <taxon>Metazoa</taxon>
        <taxon>Ecdysozoa</taxon>
        <taxon>Nematoda</taxon>
        <taxon>Chromadorea</taxon>
        <taxon>Rhabditida</taxon>
        <taxon>Rhabditina</taxon>
        <taxon>Diplogasteromorpha</taxon>
        <taxon>Diplogasteroidea</taxon>
        <taxon>Neodiplogasteridae</taxon>
        <taxon>Pristionchus</taxon>
    </lineage>
</organism>
<reference evidence="3" key="1">
    <citation type="journal article" date="2008" name="Nat. Genet.">
        <title>The Pristionchus pacificus genome provides a unique perspective on nematode lifestyle and parasitism.</title>
        <authorList>
            <person name="Dieterich C."/>
            <person name="Clifton S.W."/>
            <person name="Schuster L.N."/>
            <person name="Chinwalla A."/>
            <person name="Delehaunty K."/>
            <person name="Dinkelacker I."/>
            <person name="Fulton L."/>
            <person name="Fulton R."/>
            <person name="Godfrey J."/>
            <person name="Minx P."/>
            <person name="Mitreva M."/>
            <person name="Roeseler W."/>
            <person name="Tian H."/>
            <person name="Witte H."/>
            <person name="Yang S.P."/>
            <person name="Wilson R.K."/>
            <person name="Sommer R.J."/>
        </authorList>
    </citation>
    <scope>NUCLEOTIDE SEQUENCE [LARGE SCALE GENOMIC DNA]</scope>
    <source>
        <strain evidence="3">PS312</strain>
    </source>
</reference>
<reference evidence="2" key="2">
    <citation type="submission" date="2022-06" db="UniProtKB">
        <authorList>
            <consortium name="EnsemblMetazoa"/>
        </authorList>
    </citation>
    <scope>IDENTIFICATION</scope>
    <source>
        <strain evidence="2">PS312</strain>
    </source>
</reference>
<feature type="compositionally biased region" description="Acidic residues" evidence="1">
    <location>
        <begin position="506"/>
        <end position="531"/>
    </location>
</feature>
<evidence type="ECO:0000256" key="1">
    <source>
        <dbReference type="SAM" id="MobiDB-lite"/>
    </source>
</evidence>
<dbReference type="Proteomes" id="UP000005239">
    <property type="component" value="Unassembled WGS sequence"/>
</dbReference>
<accession>A0A8R1UYN8</accession>
<dbReference type="AlphaFoldDB" id="A0A2A6C9K1"/>
<sequence>MNGIVEGMGANNQQQINWIGDPIANWSIALRDAREDGDVQLVASLLAKQLAPGPRIPEIEGGRFPAIDDRRAVQHAMEDAVADIAKYHGFDEFEESAVQRVSWAMANYMEGLCNHIRMNRHSVLMIKDRCNWLHAAIVTLLRNGRFTVKPKRGLRGILQWYDEKYRQAAMKQEASAAKWVQLKYAGGARGDFVESDDEEKAGKEEKKEEEKVDVGGGGGDVVVDVKAEGMEDMTVDGVDDRMEGGRIEKDGTAMKEDEEEEREEDYDFMLSGDQFADRPVGPDYAEIRRVEEMKRQKKEEDERREKRRKEEKEKKELVDRMNREWEEKERMLVEGAKRRRCERLLREHFRSVGPPSRMVKKAKRNDEQAVPDRGQMTMDFPAFDNVVVDSFDEYLTEELAEEGEIQEPVGEEDMEDGENEEVVEEEKGRTMEYTRDDYLFFLHHFATKYEQDCQEDIVDEEHKLMMEYLQNRIMALDEQERELQQQLQALQPVQQLQRRFMGGNIVEEEDDFEDEEIEYDEDEEEEEEEGDLQMVVDDGVEEMDEDEYEEAYEIIECEDDDLDDYESAEDDDEPRWK</sequence>
<feature type="region of interest" description="Disordered" evidence="1">
    <location>
        <begin position="506"/>
        <end position="535"/>
    </location>
</feature>
<keyword evidence="3" id="KW-1185">Reference proteome</keyword>
<feature type="region of interest" description="Disordered" evidence="1">
    <location>
        <begin position="555"/>
        <end position="577"/>
    </location>
</feature>
<dbReference type="EnsemblMetazoa" id="PPA43515.1">
    <property type="protein sequence ID" value="PPA43515.1"/>
    <property type="gene ID" value="WBGene00281884"/>
</dbReference>
<proteinExistence type="predicted"/>
<gene>
    <name evidence="2" type="primary">WBGene00281884</name>
</gene>
<accession>A0A2A6C9K1</accession>
<feature type="compositionally biased region" description="Basic and acidic residues" evidence="1">
    <location>
        <begin position="200"/>
        <end position="213"/>
    </location>
</feature>
<feature type="compositionally biased region" description="Acidic residues" evidence="1">
    <location>
        <begin position="256"/>
        <end position="267"/>
    </location>
</feature>
<evidence type="ECO:0000313" key="2">
    <source>
        <dbReference type="EnsemblMetazoa" id="PPA43515.1"/>
    </source>
</evidence>
<feature type="compositionally biased region" description="Basic and acidic residues" evidence="1">
    <location>
        <begin position="285"/>
        <end position="318"/>
    </location>
</feature>
<evidence type="ECO:0000313" key="3">
    <source>
        <dbReference type="Proteomes" id="UP000005239"/>
    </source>
</evidence>
<feature type="region of interest" description="Disordered" evidence="1">
    <location>
        <begin position="236"/>
        <end position="318"/>
    </location>
</feature>
<name>A0A2A6C9K1_PRIPA</name>
<feature type="compositionally biased region" description="Basic and acidic residues" evidence="1">
    <location>
        <begin position="238"/>
        <end position="255"/>
    </location>
</feature>
<protein>
    <submittedName>
        <fullName evidence="2">Uncharacterized protein</fullName>
    </submittedName>
</protein>